<sequence length="71" mass="7996">MVSSLSYSPWVVVLVRVTVEARAIGGCDRGWRWPGRKWCSDRFLETLGVPVVWMMIVVVVDGDDGMNIVGW</sequence>
<proteinExistence type="predicted"/>
<gene>
    <name evidence="1" type="ORF">M6B38_268965</name>
</gene>
<keyword evidence="2" id="KW-1185">Reference proteome</keyword>
<evidence type="ECO:0000313" key="1">
    <source>
        <dbReference type="EMBL" id="KAJ6849943.1"/>
    </source>
</evidence>
<reference evidence="1" key="1">
    <citation type="journal article" date="2023" name="GigaByte">
        <title>Genome assembly of the bearded iris, Iris pallida Lam.</title>
        <authorList>
            <person name="Bruccoleri R.E."/>
            <person name="Oakeley E.J."/>
            <person name="Faust A.M.E."/>
            <person name="Altorfer M."/>
            <person name="Dessus-Babus S."/>
            <person name="Burckhardt D."/>
            <person name="Oertli M."/>
            <person name="Naumann U."/>
            <person name="Petersen F."/>
            <person name="Wong J."/>
        </authorList>
    </citation>
    <scope>NUCLEOTIDE SEQUENCE</scope>
    <source>
        <strain evidence="1">GSM-AAB239-AS_SAM_17_03QT</strain>
    </source>
</reference>
<evidence type="ECO:0000313" key="2">
    <source>
        <dbReference type="Proteomes" id="UP001140949"/>
    </source>
</evidence>
<organism evidence="1 2">
    <name type="scientific">Iris pallida</name>
    <name type="common">Sweet iris</name>
    <dbReference type="NCBI Taxonomy" id="29817"/>
    <lineage>
        <taxon>Eukaryota</taxon>
        <taxon>Viridiplantae</taxon>
        <taxon>Streptophyta</taxon>
        <taxon>Embryophyta</taxon>
        <taxon>Tracheophyta</taxon>
        <taxon>Spermatophyta</taxon>
        <taxon>Magnoliopsida</taxon>
        <taxon>Liliopsida</taxon>
        <taxon>Asparagales</taxon>
        <taxon>Iridaceae</taxon>
        <taxon>Iridoideae</taxon>
        <taxon>Irideae</taxon>
        <taxon>Iris</taxon>
    </lineage>
</organism>
<dbReference type="Proteomes" id="UP001140949">
    <property type="component" value="Unassembled WGS sequence"/>
</dbReference>
<name>A0AAX6IAJ6_IRIPA</name>
<accession>A0AAX6IAJ6</accession>
<reference evidence="1" key="2">
    <citation type="submission" date="2023-04" db="EMBL/GenBank/DDBJ databases">
        <authorList>
            <person name="Bruccoleri R.E."/>
            <person name="Oakeley E.J."/>
            <person name="Faust A.-M."/>
            <person name="Dessus-Babus S."/>
            <person name="Altorfer M."/>
            <person name="Burckhardt D."/>
            <person name="Oertli M."/>
            <person name="Naumann U."/>
            <person name="Petersen F."/>
            <person name="Wong J."/>
        </authorList>
    </citation>
    <scope>NUCLEOTIDE SEQUENCE</scope>
    <source>
        <strain evidence="1">GSM-AAB239-AS_SAM_17_03QT</strain>
        <tissue evidence="1">Leaf</tissue>
    </source>
</reference>
<dbReference type="AlphaFoldDB" id="A0AAX6IAJ6"/>
<comment type="caution">
    <text evidence="1">The sequence shown here is derived from an EMBL/GenBank/DDBJ whole genome shotgun (WGS) entry which is preliminary data.</text>
</comment>
<protein>
    <submittedName>
        <fullName evidence="1">Leucine-rich repeat extensin-like protein 7</fullName>
    </submittedName>
</protein>
<dbReference type="EMBL" id="JANAVB010003398">
    <property type="protein sequence ID" value="KAJ6849943.1"/>
    <property type="molecule type" value="Genomic_DNA"/>
</dbReference>